<feature type="transmembrane region" description="Helical" evidence="2">
    <location>
        <begin position="12"/>
        <end position="32"/>
    </location>
</feature>
<feature type="compositionally biased region" description="Polar residues" evidence="1">
    <location>
        <begin position="181"/>
        <end position="194"/>
    </location>
</feature>
<name>A0A0G4FER0_9ALVE</name>
<reference evidence="3" key="1">
    <citation type="submission" date="2014-11" db="EMBL/GenBank/DDBJ databases">
        <authorList>
            <person name="Otto D Thomas"/>
            <person name="Naeem Raeece"/>
        </authorList>
    </citation>
    <scope>NUCLEOTIDE SEQUENCE</scope>
</reference>
<dbReference type="PANTHER" id="PTHR33876">
    <property type="entry name" value="UNNAMED PRODUCT"/>
    <property type="match status" value="1"/>
</dbReference>
<keyword evidence="2" id="KW-0472">Membrane</keyword>
<organism evidence="3">
    <name type="scientific">Chromera velia CCMP2878</name>
    <dbReference type="NCBI Taxonomy" id="1169474"/>
    <lineage>
        <taxon>Eukaryota</taxon>
        <taxon>Sar</taxon>
        <taxon>Alveolata</taxon>
        <taxon>Colpodellida</taxon>
        <taxon>Chromeraceae</taxon>
        <taxon>Chromera</taxon>
    </lineage>
</organism>
<proteinExistence type="predicted"/>
<feature type="transmembrane region" description="Helical" evidence="2">
    <location>
        <begin position="53"/>
        <end position="75"/>
    </location>
</feature>
<keyword evidence="2" id="KW-0812">Transmembrane</keyword>
<dbReference type="PANTHER" id="PTHR33876:SF4">
    <property type="entry name" value="CHLOROPLAST PROTEIN FOR GROWTH AND FERTILITY 2"/>
    <property type="match status" value="1"/>
</dbReference>
<sequence length="388" mass="41224">MVSPESASESLVLLRALLGGSFAGGLHAVTGADHIGALLPLCVNRRWNDAWRIGFNWGIGHGMGAALLGCLALLLKDRLLTVAFSDWMEFFVGVMIMGIGVSGLLSARKFEAELRRSEKRQHYHLDLDDDLDRDPSGEARQDCASSEGGTLSTSTALSMSKTGGGSLNSSTAMGGQRERTGIQQQLSPRLSQASIAPPPSRPLLKAATAGGTWGEAHTDIERQAHVPREPGEAGERSNGSAVDGEGLIRGDNNMIPPPPPPAADFSKLSLATVLTGVVHGVSGSGHLLGVLPALTLRYWWASAAYLAAFTIGCCVWMSLFTLAIGEGTVRLRQHFRRPDLPAKIAMGTSCVAIFVGFLWMVFWFLKTPESAAGAVEGHHTAQVHQGVR</sequence>
<dbReference type="VEuPathDB" id="CryptoDB:Cvel_3257"/>
<accession>A0A0G4FER0</accession>
<protein>
    <recommendedName>
        <fullName evidence="4">Urease accessory protein UreH-like transmembrane domain-containing protein</fullName>
    </recommendedName>
</protein>
<evidence type="ECO:0000313" key="3">
    <source>
        <dbReference type="EMBL" id="CEM11691.1"/>
    </source>
</evidence>
<feature type="compositionally biased region" description="Polar residues" evidence="1">
    <location>
        <begin position="143"/>
        <end position="173"/>
    </location>
</feature>
<evidence type="ECO:0008006" key="4">
    <source>
        <dbReference type="Google" id="ProtNLM"/>
    </source>
</evidence>
<evidence type="ECO:0000256" key="2">
    <source>
        <dbReference type="SAM" id="Phobius"/>
    </source>
</evidence>
<gene>
    <name evidence="3" type="ORF">Cvel_3257</name>
</gene>
<feature type="transmembrane region" description="Helical" evidence="2">
    <location>
        <begin position="303"/>
        <end position="324"/>
    </location>
</feature>
<dbReference type="InterPro" id="IPR052776">
    <property type="entry name" value="Chloro_ReproSupport/MetalTrans"/>
</dbReference>
<keyword evidence="2" id="KW-1133">Transmembrane helix</keyword>
<feature type="region of interest" description="Disordered" evidence="1">
    <location>
        <begin position="125"/>
        <end position="200"/>
    </location>
</feature>
<feature type="transmembrane region" description="Helical" evidence="2">
    <location>
        <begin position="87"/>
        <end position="107"/>
    </location>
</feature>
<dbReference type="AlphaFoldDB" id="A0A0G4FER0"/>
<evidence type="ECO:0000256" key="1">
    <source>
        <dbReference type="SAM" id="MobiDB-lite"/>
    </source>
</evidence>
<feature type="transmembrane region" description="Helical" evidence="2">
    <location>
        <begin position="344"/>
        <end position="365"/>
    </location>
</feature>
<dbReference type="EMBL" id="CDMZ01000319">
    <property type="protein sequence ID" value="CEM11691.1"/>
    <property type="molecule type" value="Genomic_DNA"/>
</dbReference>